<protein>
    <recommendedName>
        <fullName evidence="4">Short-chain dehydrogenase</fullName>
    </recommendedName>
</protein>
<dbReference type="AlphaFoldDB" id="A0A382AHN3"/>
<evidence type="ECO:0000256" key="2">
    <source>
        <dbReference type="ARBA" id="ARBA00023002"/>
    </source>
</evidence>
<proteinExistence type="inferred from homology"/>
<dbReference type="InterPro" id="IPR036291">
    <property type="entry name" value="NAD(P)-bd_dom_sf"/>
</dbReference>
<dbReference type="GO" id="GO:0016020">
    <property type="term" value="C:membrane"/>
    <property type="evidence" value="ECO:0007669"/>
    <property type="project" value="TreeGrafter"/>
</dbReference>
<dbReference type="GO" id="GO:0016491">
    <property type="term" value="F:oxidoreductase activity"/>
    <property type="evidence" value="ECO:0007669"/>
    <property type="project" value="UniProtKB-KW"/>
</dbReference>
<dbReference type="PANTHER" id="PTHR44196">
    <property type="entry name" value="DEHYDROGENASE/REDUCTASE SDR FAMILY MEMBER 7B"/>
    <property type="match status" value="1"/>
</dbReference>
<evidence type="ECO:0000313" key="3">
    <source>
        <dbReference type="EMBL" id="SVB01016.1"/>
    </source>
</evidence>
<dbReference type="Pfam" id="PF00106">
    <property type="entry name" value="adh_short"/>
    <property type="match status" value="1"/>
</dbReference>
<dbReference type="EMBL" id="UINC01025437">
    <property type="protein sequence ID" value="SVB01016.1"/>
    <property type="molecule type" value="Genomic_DNA"/>
</dbReference>
<name>A0A382AHN3_9ZZZZ</name>
<reference evidence="3" key="1">
    <citation type="submission" date="2018-05" db="EMBL/GenBank/DDBJ databases">
        <authorList>
            <person name="Lanie J.A."/>
            <person name="Ng W.-L."/>
            <person name="Kazmierczak K.M."/>
            <person name="Andrzejewski T.M."/>
            <person name="Davidsen T.M."/>
            <person name="Wayne K.J."/>
            <person name="Tettelin H."/>
            <person name="Glass J.I."/>
            <person name="Rusch D."/>
            <person name="Podicherti R."/>
            <person name="Tsui H.-C.T."/>
            <person name="Winkler M.E."/>
        </authorList>
    </citation>
    <scope>NUCLEOTIDE SEQUENCE</scope>
</reference>
<keyword evidence="2" id="KW-0560">Oxidoreductase</keyword>
<dbReference type="PANTHER" id="PTHR44196:SF3">
    <property type="entry name" value="SHORT CHAIN DEHYDROGENASE FAMILY PROTEIN"/>
    <property type="match status" value="1"/>
</dbReference>
<gene>
    <name evidence="3" type="ORF">METZ01_LOCUS153870</name>
</gene>
<accession>A0A382AHN3</accession>
<dbReference type="SUPFAM" id="SSF51735">
    <property type="entry name" value="NAD(P)-binding Rossmann-fold domains"/>
    <property type="match status" value="1"/>
</dbReference>
<comment type="similarity">
    <text evidence="1">Belongs to the short-chain dehydrogenases/reductases (SDR) family.</text>
</comment>
<dbReference type="InterPro" id="IPR002347">
    <property type="entry name" value="SDR_fam"/>
</dbReference>
<dbReference type="PRINTS" id="PR00081">
    <property type="entry name" value="GDHRDH"/>
</dbReference>
<dbReference type="Gene3D" id="3.40.50.720">
    <property type="entry name" value="NAD(P)-binding Rossmann-like Domain"/>
    <property type="match status" value="1"/>
</dbReference>
<sequence length="252" mass="28389">MNNKVIWITGASSGIGKSLAIKFANEGWQVAVSARRESLLKELSDTNSNIHSFPLDVTDSEKCKNVSTEIINKLENIEICIFCTGIHDPKSEKSLDLEKVRKIMEVNFFGTVNSINSVYDYFKKKRSGHISMVSSVAGYRGLPAGGAYCASKSALTTFAESLYFDLKRFNVRVSVVHPGFIKTPMTDQNDFPMPMIKSPEFAADEMFKGLTQSNAFEIHFPKQFTFIMKILKIMPNWLYLKLIKKGMKLMGR</sequence>
<organism evidence="3">
    <name type="scientific">marine metagenome</name>
    <dbReference type="NCBI Taxonomy" id="408172"/>
    <lineage>
        <taxon>unclassified sequences</taxon>
        <taxon>metagenomes</taxon>
        <taxon>ecological metagenomes</taxon>
    </lineage>
</organism>
<evidence type="ECO:0000256" key="1">
    <source>
        <dbReference type="ARBA" id="ARBA00006484"/>
    </source>
</evidence>
<evidence type="ECO:0008006" key="4">
    <source>
        <dbReference type="Google" id="ProtNLM"/>
    </source>
</evidence>